<organism evidence="2 3">
    <name type="scientific">Candidatus Acutalibacter pullistercoris</name>
    <dbReference type="NCBI Taxonomy" id="2838418"/>
    <lineage>
        <taxon>Bacteria</taxon>
        <taxon>Bacillati</taxon>
        <taxon>Bacillota</taxon>
        <taxon>Clostridia</taxon>
        <taxon>Eubacteriales</taxon>
        <taxon>Acutalibacteraceae</taxon>
        <taxon>Acutalibacter</taxon>
    </lineage>
</organism>
<dbReference type="EMBL" id="DXDU01000010">
    <property type="protein sequence ID" value="HIY25701.1"/>
    <property type="molecule type" value="Genomic_DNA"/>
</dbReference>
<proteinExistence type="predicted"/>
<evidence type="ECO:0000256" key="1">
    <source>
        <dbReference type="SAM" id="Phobius"/>
    </source>
</evidence>
<dbReference type="Proteomes" id="UP000823915">
    <property type="component" value="Unassembled WGS sequence"/>
</dbReference>
<protein>
    <submittedName>
        <fullName evidence="2">Stage III sporulation protein AB</fullName>
    </submittedName>
</protein>
<keyword evidence="1" id="KW-0472">Membrane</keyword>
<dbReference type="Pfam" id="PF09548">
    <property type="entry name" value="Spore_III_AB"/>
    <property type="match status" value="1"/>
</dbReference>
<gene>
    <name evidence="2" type="ORF">H9838_00825</name>
</gene>
<dbReference type="InterPro" id="IPR014198">
    <property type="entry name" value="Spore_III_AB"/>
</dbReference>
<name>A0A9D1YAR3_9FIRM</name>
<keyword evidence="1" id="KW-1133">Transmembrane helix</keyword>
<keyword evidence="1" id="KW-0812">Transmembrane</keyword>
<reference evidence="2" key="1">
    <citation type="journal article" date="2021" name="PeerJ">
        <title>Extensive microbial diversity within the chicken gut microbiome revealed by metagenomics and culture.</title>
        <authorList>
            <person name="Gilroy R."/>
            <person name="Ravi A."/>
            <person name="Getino M."/>
            <person name="Pursley I."/>
            <person name="Horton D.L."/>
            <person name="Alikhan N.F."/>
            <person name="Baker D."/>
            <person name="Gharbi K."/>
            <person name="Hall N."/>
            <person name="Watson M."/>
            <person name="Adriaenssens E.M."/>
            <person name="Foster-Nyarko E."/>
            <person name="Jarju S."/>
            <person name="Secka A."/>
            <person name="Antonio M."/>
            <person name="Oren A."/>
            <person name="Chaudhuri R.R."/>
            <person name="La Ragione R."/>
            <person name="Hildebrand F."/>
            <person name="Pallen M.J."/>
        </authorList>
    </citation>
    <scope>NUCLEOTIDE SEQUENCE</scope>
    <source>
        <strain evidence="2">1282</strain>
    </source>
</reference>
<dbReference type="AlphaFoldDB" id="A0A9D1YAR3"/>
<evidence type="ECO:0000313" key="3">
    <source>
        <dbReference type="Proteomes" id="UP000823915"/>
    </source>
</evidence>
<sequence>MGAVRGLGALLVLLSGGLWGLFQAKKLWDRERLLLDLSSLLRRCAASIRYAGRPLGEWVRQEEKASRFCWEAARRPCFAADPRAALEQAGKSLLTREEDRAVYLGFVRGLGESGVQDQLEHIQLYEALLGPCLGKAREERSGKTRLYLALGLFCGITLCLALL</sequence>
<reference evidence="2" key="2">
    <citation type="submission" date="2021-04" db="EMBL/GenBank/DDBJ databases">
        <authorList>
            <person name="Gilroy R."/>
        </authorList>
    </citation>
    <scope>NUCLEOTIDE SEQUENCE</scope>
    <source>
        <strain evidence="2">1282</strain>
    </source>
</reference>
<evidence type="ECO:0000313" key="2">
    <source>
        <dbReference type="EMBL" id="HIY25701.1"/>
    </source>
</evidence>
<comment type="caution">
    <text evidence="2">The sequence shown here is derived from an EMBL/GenBank/DDBJ whole genome shotgun (WGS) entry which is preliminary data.</text>
</comment>
<accession>A0A9D1YAR3</accession>
<feature type="transmembrane region" description="Helical" evidence="1">
    <location>
        <begin position="146"/>
        <end position="162"/>
    </location>
</feature>